<proteinExistence type="predicted"/>
<keyword evidence="1 2" id="KW-0812">Transmembrane</keyword>
<keyword evidence="1" id="KW-1133">Transmembrane helix</keyword>
<dbReference type="Proteomes" id="UP000198744">
    <property type="component" value="Unassembled WGS sequence"/>
</dbReference>
<organism evidence="2 3">
    <name type="scientific">Syntrophus gentianae</name>
    <dbReference type="NCBI Taxonomy" id="43775"/>
    <lineage>
        <taxon>Bacteria</taxon>
        <taxon>Pseudomonadati</taxon>
        <taxon>Thermodesulfobacteriota</taxon>
        <taxon>Syntrophia</taxon>
        <taxon>Syntrophales</taxon>
        <taxon>Syntrophaceae</taxon>
        <taxon>Syntrophus</taxon>
    </lineage>
</organism>
<dbReference type="EMBL" id="FOBS01000012">
    <property type="protein sequence ID" value="SEM37999.1"/>
    <property type="molecule type" value="Genomic_DNA"/>
</dbReference>
<dbReference type="AlphaFoldDB" id="A0A1H7XYG7"/>
<dbReference type="OrthoDB" id="7284440at2"/>
<gene>
    <name evidence="2" type="ORF">SAMN04489760_11282</name>
</gene>
<sequence>MEKTLQKKIFRHFLGWSFIVLGVLGCFLPILQGFLFLFVGSIILAPEVPFFHRQLNRFRYRYPEIFFKARLYTRRIQRSFHRRRQ</sequence>
<name>A0A1H7XYG7_9BACT</name>
<reference evidence="2 3" key="1">
    <citation type="submission" date="2016-10" db="EMBL/GenBank/DDBJ databases">
        <authorList>
            <person name="de Groot N.N."/>
        </authorList>
    </citation>
    <scope>NUCLEOTIDE SEQUENCE [LARGE SCALE GENOMIC DNA]</scope>
    <source>
        <strain evidence="2 3">DSM 8423</strain>
    </source>
</reference>
<feature type="transmembrane region" description="Helical" evidence="1">
    <location>
        <begin position="12"/>
        <end position="30"/>
    </location>
</feature>
<keyword evidence="1" id="KW-0472">Membrane</keyword>
<dbReference type="STRING" id="43775.SAMN04489760_11282"/>
<evidence type="ECO:0000313" key="2">
    <source>
        <dbReference type="EMBL" id="SEM37999.1"/>
    </source>
</evidence>
<keyword evidence="3" id="KW-1185">Reference proteome</keyword>
<protein>
    <submittedName>
        <fullName evidence="2">Putative transmembrane protein (PGPGW)</fullName>
    </submittedName>
</protein>
<evidence type="ECO:0000256" key="1">
    <source>
        <dbReference type="SAM" id="Phobius"/>
    </source>
</evidence>
<accession>A0A1H7XYG7</accession>
<dbReference type="PROSITE" id="PS51257">
    <property type="entry name" value="PROKAR_LIPOPROTEIN"/>
    <property type="match status" value="1"/>
</dbReference>
<evidence type="ECO:0000313" key="3">
    <source>
        <dbReference type="Proteomes" id="UP000198744"/>
    </source>
</evidence>